<feature type="transmembrane region" description="Helical" evidence="7">
    <location>
        <begin position="254"/>
        <end position="271"/>
    </location>
</feature>
<dbReference type="EMBL" id="FNEM01000020">
    <property type="protein sequence ID" value="SDK16644.1"/>
    <property type="molecule type" value="Genomic_DNA"/>
</dbReference>
<dbReference type="InterPro" id="IPR022732">
    <property type="entry name" value="Peptidase_S54_GlpG_N"/>
</dbReference>
<evidence type="ECO:0000256" key="3">
    <source>
        <dbReference type="ARBA" id="ARBA00022519"/>
    </source>
</evidence>
<keyword evidence="6 7" id="KW-0472">Membrane</keyword>
<dbReference type="PANTHER" id="PTHR43066">
    <property type="entry name" value="RHOMBOID-RELATED PROTEIN"/>
    <property type="match status" value="1"/>
</dbReference>
<dbReference type="GO" id="GO:0004252">
    <property type="term" value="F:serine-type endopeptidase activity"/>
    <property type="evidence" value="ECO:0007669"/>
    <property type="project" value="InterPro"/>
</dbReference>
<evidence type="ECO:0000256" key="7">
    <source>
        <dbReference type="SAM" id="Phobius"/>
    </source>
</evidence>
<keyword evidence="3" id="KW-0997">Cell inner membrane</keyword>
<dbReference type="InterPro" id="IPR023662">
    <property type="entry name" value="Rhomboid_protease_GlpG"/>
</dbReference>
<dbReference type="PANTHER" id="PTHR43066:SF26">
    <property type="entry name" value="RHOMBOID PROTEASE GLPG"/>
    <property type="match status" value="1"/>
</dbReference>
<comment type="subcellular location">
    <subcellularLocation>
        <location evidence="1">Membrane</location>
        <topology evidence="1">Multi-pass membrane protein</topology>
    </subcellularLocation>
</comment>
<feature type="domain" description="Peptidase S54 GlpG peptidase N-terminal" evidence="9">
    <location>
        <begin position="1"/>
        <end position="82"/>
    </location>
</feature>
<dbReference type="NCBIfam" id="TIGR04239">
    <property type="entry name" value="rhombo_GlpG"/>
    <property type="match status" value="1"/>
</dbReference>
<organism evidence="10 11">
    <name type="scientific">Ferrimonas sediminum</name>
    <dbReference type="NCBI Taxonomy" id="718193"/>
    <lineage>
        <taxon>Bacteria</taxon>
        <taxon>Pseudomonadati</taxon>
        <taxon>Pseudomonadota</taxon>
        <taxon>Gammaproteobacteria</taxon>
        <taxon>Alteromonadales</taxon>
        <taxon>Ferrimonadaceae</taxon>
        <taxon>Ferrimonas</taxon>
    </lineage>
</organism>
<dbReference type="Proteomes" id="UP000199527">
    <property type="component" value="Unassembled WGS sequence"/>
</dbReference>
<feature type="domain" description="Peptidase S54 rhomboid" evidence="8">
    <location>
        <begin position="137"/>
        <end position="271"/>
    </location>
</feature>
<evidence type="ECO:0000256" key="6">
    <source>
        <dbReference type="ARBA" id="ARBA00023136"/>
    </source>
</evidence>
<evidence type="ECO:0000256" key="4">
    <source>
        <dbReference type="ARBA" id="ARBA00022692"/>
    </source>
</evidence>
<keyword evidence="5 7" id="KW-1133">Transmembrane helix</keyword>
<dbReference type="InterPro" id="IPR035952">
    <property type="entry name" value="Rhomboid-like_sf"/>
</dbReference>
<gene>
    <name evidence="10" type="ORF">SAMN04488540_12064</name>
</gene>
<dbReference type="RefSeq" id="WP_090367832.1">
    <property type="nucleotide sequence ID" value="NZ_FNEM01000020.1"/>
</dbReference>
<dbReference type="Pfam" id="PF12122">
    <property type="entry name" value="Rhomboid_N"/>
    <property type="match status" value="1"/>
</dbReference>
<dbReference type="InterPro" id="IPR038236">
    <property type="entry name" value="GlpG_N_sf"/>
</dbReference>
<evidence type="ECO:0000313" key="10">
    <source>
        <dbReference type="EMBL" id="SDK16644.1"/>
    </source>
</evidence>
<evidence type="ECO:0000313" key="11">
    <source>
        <dbReference type="Proteomes" id="UP000199527"/>
    </source>
</evidence>
<proteinExistence type="predicted"/>
<dbReference type="GO" id="GO:0006508">
    <property type="term" value="P:proteolysis"/>
    <property type="evidence" value="ECO:0007669"/>
    <property type="project" value="InterPro"/>
</dbReference>
<dbReference type="OrthoDB" id="9778341at2"/>
<dbReference type="Gene3D" id="3.30.70.2350">
    <property type="match status" value="1"/>
</dbReference>
<name>A0A1G8ZPY9_9GAMM</name>
<feature type="transmembrane region" description="Helical" evidence="7">
    <location>
        <begin position="178"/>
        <end position="195"/>
    </location>
</feature>
<dbReference type="GO" id="GO:0016020">
    <property type="term" value="C:membrane"/>
    <property type="evidence" value="ECO:0007669"/>
    <property type="project" value="UniProtKB-SubCell"/>
</dbReference>
<reference evidence="11" key="1">
    <citation type="submission" date="2016-10" db="EMBL/GenBank/DDBJ databases">
        <authorList>
            <person name="Varghese N."/>
            <person name="Submissions S."/>
        </authorList>
    </citation>
    <scope>NUCLEOTIDE SEQUENCE [LARGE SCALE GENOMIC DNA]</scope>
    <source>
        <strain evidence="11">DSM 23317</strain>
    </source>
</reference>
<accession>A0A1G8ZPY9</accession>
<dbReference type="AlphaFoldDB" id="A0A1G8ZPY9"/>
<evidence type="ECO:0000256" key="2">
    <source>
        <dbReference type="ARBA" id="ARBA00022475"/>
    </source>
</evidence>
<sequence length="275" mass="30749">MISLGVLNQPRAAQAFVDYLASRGIQAQLRPVEQGVEIWVTEADHEAADQELQRFLQDPNHQRYHEASWHTGSTSNGLNYGKPLSQSVAGILSQAGPLTLIVMLLCTAIYIPWFLGWQRPLFDALHFFGSWQAFSVEEFWRLFTPTLIHFDPMHIVFNLLWWWYLGGKLELRLGTGKLMVLLLVGGTLPNLVQFALSGPNFGGLSGVVYALVGYSWISGRLRPEAGIGLPSSYMGFLVMWLLLGFMGLFNMANWAHLGGLLVGLLQGALDARRRY</sequence>
<dbReference type="Pfam" id="PF01694">
    <property type="entry name" value="Rhomboid"/>
    <property type="match status" value="1"/>
</dbReference>
<dbReference type="Gene3D" id="1.20.1540.10">
    <property type="entry name" value="Rhomboid-like"/>
    <property type="match status" value="1"/>
</dbReference>
<feature type="transmembrane region" description="Helical" evidence="7">
    <location>
        <begin position="147"/>
        <end position="166"/>
    </location>
</feature>
<feature type="transmembrane region" description="Helical" evidence="7">
    <location>
        <begin position="229"/>
        <end position="248"/>
    </location>
</feature>
<keyword evidence="2" id="KW-1003">Cell membrane</keyword>
<feature type="transmembrane region" description="Helical" evidence="7">
    <location>
        <begin position="201"/>
        <end position="217"/>
    </location>
</feature>
<feature type="transmembrane region" description="Helical" evidence="7">
    <location>
        <begin position="95"/>
        <end position="115"/>
    </location>
</feature>
<dbReference type="InterPro" id="IPR022764">
    <property type="entry name" value="Peptidase_S54_rhomboid_dom"/>
</dbReference>
<evidence type="ECO:0000259" key="9">
    <source>
        <dbReference type="Pfam" id="PF12122"/>
    </source>
</evidence>
<evidence type="ECO:0000256" key="5">
    <source>
        <dbReference type="ARBA" id="ARBA00022989"/>
    </source>
</evidence>
<dbReference type="SUPFAM" id="SSF144091">
    <property type="entry name" value="Rhomboid-like"/>
    <property type="match status" value="1"/>
</dbReference>
<evidence type="ECO:0000259" key="8">
    <source>
        <dbReference type="Pfam" id="PF01694"/>
    </source>
</evidence>
<keyword evidence="11" id="KW-1185">Reference proteome</keyword>
<protein>
    <submittedName>
        <fullName evidence="10">GlpG protein</fullName>
    </submittedName>
</protein>
<evidence type="ECO:0000256" key="1">
    <source>
        <dbReference type="ARBA" id="ARBA00004141"/>
    </source>
</evidence>
<keyword evidence="4 7" id="KW-0812">Transmembrane</keyword>